<dbReference type="SUPFAM" id="SSF53187">
    <property type="entry name" value="Zn-dependent exopeptidases"/>
    <property type="match status" value="1"/>
</dbReference>
<evidence type="ECO:0000256" key="1">
    <source>
        <dbReference type="ARBA" id="ARBA00006247"/>
    </source>
</evidence>
<evidence type="ECO:0000259" key="7">
    <source>
        <dbReference type="Pfam" id="PF07687"/>
    </source>
</evidence>
<dbReference type="Gene3D" id="3.40.630.10">
    <property type="entry name" value="Zn peptidases"/>
    <property type="match status" value="1"/>
</dbReference>
<feature type="chain" id="PRO_5015434460" description="Peptidase M20 dimerisation domain-containing protein" evidence="6">
    <location>
        <begin position="21"/>
        <end position="458"/>
    </location>
</feature>
<evidence type="ECO:0000256" key="5">
    <source>
        <dbReference type="ARBA" id="ARBA00022833"/>
    </source>
</evidence>
<evidence type="ECO:0000256" key="6">
    <source>
        <dbReference type="SAM" id="SignalP"/>
    </source>
</evidence>
<proteinExistence type="inferred from homology"/>
<dbReference type="RefSeq" id="WP_109271004.1">
    <property type="nucleotide sequence ID" value="NZ_QFFF01000001.1"/>
</dbReference>
<feature type="domain" description="Peptidase M20 dimerisation" evidence="7">
    <location>
        <begin position="210"/>
        <end position="358"/>
    </location>
</feature>
<sequence>MKLRSAFLGLALAAAAPVSAQNIGPTDIAEAKDILKRSVAFKTVEGQGQVPAYAAYLASVLKEAGFPDSDITVTPMGETATLVARWPGTGDAKPIVLLGHMDVVAAKPEDWERDPFIAIEEQGYLYGRGVEDNKYDISMMVATLAQMRRDGFKPERTIVLALTGDEETAMATTRALAQQLKGAELVLNGDGGGGLLGPDGKPVFYGLQGGEKTYADFEITFTSPGGHSSAPTGDNAIQHLAAALQRIGAYDFPPQANELTRASLTAASEQIGGEIGAAMARFAKDPTDRAAADLISSRPEFIGQVRTTCVATMVNAGHAPNALPQRATANINCRIFPGVSVESVKAKLTELVADEKAQVTVLDDPTGSDASPLRPDVMAAVTKAVHARYPDLAVVPSMSAGATDSYHFRAAGVPSYGVSSLFIRAEDSFAHGLNERVPVAGIGPSLEHWRSLLRDLSR</sequence>
<keyword evidence="5" id="KW-0862">Zinc</keyword>
<feature type="signal peptide" evidence="6">
    <location>
        <begin position="1"/>
        <end position="20"/>
    </location>
</feature>
<keyword evidence="9" id="KW-1185">Reference proteome</keyword>
<dbReference type="Gene3D" id="3.30.70.360">
    <property type="match status" value="1"/>
</dbReference>
<accession>A0A2U2J3F3</accession>
<evidence type="ECO:0000313" key="8">
    <source>
        <dbReference type="EMBL" id="PWG02865.1"/>
    </source>
</evidence>
<dbReference type="Proteomes" id="UP000245916">
    <property type="component" value="Unassembled WGS sequence"/>
</dbReference>
<dbReference type="GO" id="GO:0006508">
    <property type="term" value="P:proteolysis"/>
    <property type="evidence" value="ECO:0007669"/>
    <property type="project" value="UniProtKB-KW"/>
</dbReference>
<evidence type="ECO:0000256" key="2">
    <source>
        <dbReference type="ARBA" id="ARBA00022670"/>
    </source>
</evidence>
<dbReference type="InterPro" id="IPR002933">
    <property type="entry name" value="Peptidase_M20"/>
</dbReference>
<evidence type="ECO:0000256" key="3">
    <source>
        <dbReference type="ARBA" id="ARBA00022723"/>
    </source>
</evidence>
<dbReference type="OrthoDB" id="9809784at2"/>
<keyword evidence="4" id="KW-0378">Hydrolase</keyword>
<dbReference type="NCBIfam" id="NF006596">
    <property type="entry name" value="PRK09133.1"/>
    <property type="match status" value="1"/>
</dbReference>
<dbReference type="SUPFAM" id="SSF55031">
    <property type="entry name" value="Bacterial exopeptidase dimerisation domain"/>
    <property type="match status" value="1"/>
</dbReference>
<dbReference type="PANTHER" id="PTHR45962">
    <property type="entry name" value="N-FATTY-ACYL-AMINO ACID SYNTHASE/HYDROLASE PM20D1"/>
    <property type="match status" value="1"/>
</dbReference>
<name>A0A2U2J3F3_9SPHN</name>
<dbReference type="GO" id="GO:0008233">
    <property type="term" value="F:peptidase activity"/>
    <property type="evidence" value="ECO:0007669"/>
    <property type="project" value="UniProtKB-KW"/>
</dbReference>
<evidence type="ECO:0000256" key="4">
    <source>
        <dbReference type="ARBA" id="ARBA00022801"/>
    </source>
</evidence>
<dbReference type="EMBL" id="QFFF01000001">
    <property type="protein sequence ID" value="PWG02865.1"/>
    <property type="molecule type" value="Genomic_DNA"/>
</dbReference>
<dbReference type="GO" id="GO:0046872">
    <property type="term" value="F:metal ion binding"/>
    <property type="evidence" value="ECO:0007669"/>
    <property type="project" value="UniProtKB-KW"/>
</dbReference>
<keyword evidence="6" id="KW-0732">Signal</keyword>
<organism evidence="8 9">
    <name type="scientific">Allosphingosinicella humi</name>
    <dbReference type="NCBI Taxonomy" id="2068657"/>
    <lineage>
        <taxon>Bacteria</taxon>
        <taxon>Pseudomonadati</taxon>
        <taxon>Pseudomonadota</taxon>
        <taxon>Alphaproteobacteria</taxon>
        <taxon>Sphingomonadales</taxon>
        <taxon>Sphingomonadaceae</taxon>
        <taxon>Allosphingosinicella</taxon>
    </lineage>
</organism>
<comment type="similarity">
    <text evidence="1">Belongs to the peptidase M20A family.</text>
</comment>
<comment type="caution">
    <text evidence="8">The sequence shown here is derived from an EMBL/GenBank/DDBJ whole genome shotgun (WGS) entry which is preliminary data.</text>
</comment>
<dbReference type="AlphaFoldDB" id="A0A2U2J3F3"/>
<gene>
    <name evidence="8" type="ORF">DF286_08275</name>
</gene>
<dbReference type="Pfam" id="PF01546">
    <property type="entry name" value="Peptidase_M20"/>
    <property type="match status" value="1"/>
</dbReference>
<dbReference type="InterPro" id="IPR047177">
    <property type="entry name" value="Pept_M20A"/>
</dbReference>
<dbReference type="PANTHER" id="PTHR45962:SF1">
    <property type="entry name" value="N-FATTY-ACYL-AMINO ACID SYNTHASE_HYDROLASE PM20D1"/>
    <property type="match status" value="1"/>
</dbReference>
<keyword evidence="3" id="KW-0479">Metal-binding</keyword>
<keyword evidence="2" id="KW-0645">Protease</keyword>
<evidence type="ECO:0000313" key="9">
    <source>
        <dbReference type="Proteomes" id="UP000245916"/>
    </source>
</evidence>
<dbReference type="InterPro" id="IPR011650">
    <property type="entry name" value="Peptidase_M20_dimer"/>
</dbReference>
<dbReference type="InterPro" id="IPR036264">
    <property type="entry name" value="Bact_exopeptidase_dim_dom"/>
</dbReference>
<protein>
    <recommendedName>
        <fullName evidence="7">Peptidase M20 dimerisation domain-containing protein</fullName>
    </recommendedName>
</protein>
<reference evidence="8 9" key="1">
    <citation type="submission" date="2018-05" db="EMBL/GenBank/DDBJ databases">
        <title>Genome of Sphingosinicella humi QZX222.</title>
        <authorList>
            <person name="Qiao Z."/>
            <person name="Wang G."/>
        </authorList>
    </citation>
    <scope>NUCLEOTIDE SEQUENCE [LARGE SCALE GENOMIC DNA]</scope>
    <source>
        <strain evidence="8 9">QZX222</strain>
    </source>
</reference>
<dbReference type="Pfam" id="PF07687">
    <property type="entry name" value="M20_dimer"/>
    <property type="match status" value="1"/>
</dbReference>
<dbReference type="Gene3D" id="1.10.150.900">
    <property type="match status" value="1"/>
</dbReference>